<gene>
    <name evidence="2" type="ORF">SAMEA4873556_00008</name>
</gene>
<sequence length="111" mass="12872">MSYINVAKEFSRTPFGRDEHDGPNNGTRFRKERLLPELRKNQGREAVVTVDFNGIALVIGSSFFEEAFGGLVRIEHYNKEELLRKLKIIARTPIYEIQIKKFISEADTENR</sequence>
<proteinExistence type="predicted"/>
<organism evidence="2">
    <name type="scientific">Klebsiella pneumoniae</name>
    <dbReference type="NCBI Taxonomy" id="573"/>
    <lineage>
        <taxon>Bacteria</taxon>
        <taxon>Pseudomonadati</taxon>
        <taxon>Pseudomonadota</taxon>
        <taxon>Gammaproteobacteria</taxon>
        <taxon>Enterobacterales</taxon>
        <taxon>Enterobacteriaceae</taxon>
        <taxon>Klebsiella/Raoultella group</taxon>
        <taxon>Klebsiella</taxon>
        <taxon>Klebsiella pneumoniae complex</taxon>
    </lineage>
</organism>
<reference evidence="2" key="1">
    <citation type="submission" date="2019-03" db="EMBL/GenBank/DDBJ databases">
        <authorList>
            <consortium name="Pathogen Informatics"/>
        </authorList>
    </citation>
    <scope>NUCLEOTIDE SEQUENCE</scope>
    <source>
        <strain evidence="2">5012STDY7626355</strain>
    </source>
</reference>
<dbReference type="AlphaFoldDB" id="A0A486RDG3"/>
<protein>
    <recommendedName>
        <fullName evidence="1">DUF4325 domain-containing protein</fullName>
    </recommendedName>
</protein>
<feature type="domain" description="DUF4325" evidence="1">
    <location>
        <begin position="26"/>
        <end position="90"/>
    </location>
</feature>
<evidence type="ECO:0000259" key="1">
    <source>
        <dbReference type="Pfam" id="PF14213"/>
    </source>
</evidence>
<dbReference type="Pfam" id="PF14213">
    <property type="entry name" value="DUF4325"/>
    <property type="match status" value="1"/>
</dbReference>
<evidence type="ECO:0000313" key="2">
    <source>
        <dbReference type="EMBL" id="VGL99773.1"/>
    </source>
</evidence>
<accession>A0A486RDG3</accession>
<dbReference type="RefSeq" id="WP_023325049.1">
    <property type="nucleotide sequence ID" value="NZ_BIIJ01000013.1"/>
</dbReference>
<dbReference type="InterPro" id="IPR025474">
    <property type="entry name" value="DUF4325"/>
</dbReference>
<name>A0A486RDG3_KLEPN</name>
<dbReference type="EMBL" id="CAAHDC010000001">
    <property type="protein sequence ID" value="VGL99773.1"/>
    <property type="molecule type" value="Genomic_DNA"/>
</dbReference>